<dbReference type="InterPro" id="IPR050553">
    <property type="entry name" value="Thioredoxin_ResA/DsbE_sf"/>
</dbReference>
<dbReference type="GO" id="GO:0017004">
    <property type="term" value="P:cytochrome complex assembly"/>
    <property type="evidence" value="ECO:0007669"/>
    <property type="project" value="UniProtKB-KW"/>
</dbReference>
<dbReference type="PROSITE" id="PS51352">
    <property type="entry name" value="THIOREDOXIN_2"/>
    <property type="match status" value="1"/>
</dbReference>
<evidence type="ECO:0000256" key="2">
    <source>
        <dbReference type="ARBA" id="ARBA00022748"/>
    </source>
</evidence>
<keyword evidence="5" id="KW-0732">Signal</keyword>
<reference evidence="8" key="1">
    <citation type="submission" date="2019-09" db="EMBL/GenBank/DDBJ databases">
        <title>Distinct polysaccharide growth profiles of human intestinal Prevotella copri isolates.</title>
        <authorList>
            <person name="Fehlner-Peach H."/>
            <person name="Magnabosco C."/>
            <person name="Raghavan V."/>
            <person name="Scher J.U."/>
            <person name="Tett A."/>
            <person name="Cox L.M."/>
            <person name="Gottsegen C."/>
            <person name="Watters A."/>
            <person name="Wiltshire- Gordon J.D."/>
            <person name="Segata N."/>
            <person name="Bonneau R."/>
            <person name="Littman D.R."/>
        </authorList>
    </citation>
    <scope>NUCLEOTIDE SEQUENCE [LARGE SCALE GENOMIC DNA]</scope>
    <source>
        <strain evidence="8">iAA108</strain>
    </source>
</reference>
<dbReference type="CDD" id="cd02966">
    <property type="entry name" value="TlpA_like_family"/>
    <property type="match status" value="1"/>
</dbReference>
<dbReference type="Pfam" id="PF13905">
    <property type="entry name" value="Thioredoxin_8"/>
    <property type="match status" value="1"/>
</dbReference>
<dbReference type="PANTHER" id="PTHR42852:SF6">
    <property type="entry name" value="THIOL:DISULFIDE INTERCHANGE PROTEIN DSBE"/>
    <property type="match status" value="1"/>
</dbReference>
<gene>
    <name evidence="7" type="ORF">F7D74_11295</name>
</gene>
<protein>
    <submittedName>
        <fullName evidence="7">AhpC/TSA family protein</fullName>
    </submittedName>
</protein>
<feature type="domain" description="Thioredoxin" evidence="6">
    <location>
        <begin position="250"/>
        <end position="389"/>
    </location>
</feature>
<dbReference type="EMBL" id="VZCC01000083">
    <property type="protein sequence ID" value="MQN84544.1"/>
    <property type="molecule type" value="Genomic_DNA"/>
</dbReference>
<dbReference type="InterPro" id="IPR012336">
    <property type="entry name" value="Thioredoxin-like_fold"/>
</dbReference>
<keyword evidence="4" id="KW-0676">Redox-active center</keyword>
<keyword evidence="3" id="KW-1015">Disulfide bond</keyword>
<dbReference type="InterPro" id="IPR036249">
    <property type="entry name" value="Thioredoxin-like_sf"/>
</dbReference>
<dbReference type="InterPro" id="IPR025380">
    <property type="entry name" value="DUF4369"/>
</dbReference>
<dbReference type="GO" id="GO:0030313">
    <property type="term" value="C:cell envelope"/>
    <property type="evidence" value="ECO:0007669"/>
    <property type="project" value="UniProtKB-SubCell"/>
</dbReference>
<evidence type="ECO:0000313" key="7">
    <source>
        <dbReference type="EMBL" id="MQN84544.1"/>
    </source>
</evidence>
<dbReference type="Gene3D" id="3.40.30.10">
    <property type="entry name" value="Glutaredoxin"/>
    <property type="match status" value="1"/>
</dbReference>
<organism evidence="7 8">
    <name type="scientific">Segatella copri</name>
    <dbReference type="NCBI Taxonomy" id="165179"/>
    <lineage>
        <taxon>Bacteria</taxon>
        <taxon>Pseudomonadati</taxon>
        <taxon>Bacteroidota</taxon>
        <taxon>Bacteroidia</taxon>
        <taxon>Bacteroidales</taxon>
        <taxon>Prevotellaceae</taxon>
        <taxon>Segatella</taxon>
    </lineage>
</organism>
<dbReference type="RefSeq" id="WP_153119260.1">
    <property type="nucleotide sequence ID" value="NZ_VZCC01000083.1"/>
</dbReference>
<keyword evidence="2" id="KW-0201">Cytochrome c-type biogenesis</keyword>
<dbReference type="Pfam" id="PF14289">
    <property type="entry name" value="DUF4369"/>
    <property type="match status" value="1"/>
</dbReference>
<dbReference type="SUPFAM" id="SSF52833">
    <property type="entry name" value="Thioredoxin-like"/>
    <property type="match status" value="1"/>
</dbReference>
<sequence length="389" mass="44212">MNKMKMKTCMMTLAGLVLAMAASAQNFVMKGKVKGNVDGCSVMLQKYGLEGVTNLDSVTIKNGEFTLKGVVNQPEQYQMVIDMNKPGTAEPDYQKIFSTRVYVENKPMTYDVDLTGFPAERDMSMIEPVVKGSTTQDIYQAYLELMSPIQDKMHKMDDSINQTTDLAQRVSLAKEAIKLQEEMRHQTSLFIQQHTTSLVAFDLLLESFSSLPTPYTSQQIDEMMGWLKNDWSSSAQYPMLQMQAEMAKHTAIGNHYIDGTVVTPEGKQVKLSSLIKKGEYTMLEFWASWCRPCRQEIPHLKKVHEKYKDFNIISISVDERDADWKKAMAKEGMTWTQVRNPEGFGGMVMGEYGINGIPACLILDKDGNFYKTNMRGAYLDAFLFDYYKK</sequence>
<feature type="chain" id="PRO_5041671482" evidence="5">
    <location>
        <begin position="25"/>
        <end position="389"/>
    </location>
</feature>
<dbReference type="AlphaFoldDB" id="A0AA90UZG4"/>
<name>A0AA90UZG4_9BACT</name>
<comment type="caution">
    <text evidence="7">The sequence shown here is derived from an EMBL/GenBank/DDBJ whole genome shotgun (WGS) entry which is preliminary data.</text>
</comment>
<evidence type="ECO:0000313" key="8">
    <source>
        <dbReference type="Proteomes" id="UP000421408"/>
    </source>
</evidence>
<comment type="subcellular location">
    <subcellularLocation>
        <location evidence="1">Cell envelope</location>
    </subcellularLocation>
</comment>
<dbReference type="Proteomes" id="UP000421408">
    <property type="component" value="Unassembled WGS sequence"/>
</dbReference>
<evidence type="ECO:0000259" key="6">
    <source>
        <dbReference type="PROSITE" id="PS51352"/>
    </source>
</evidence>
<feature type="signal peptide" evidence="5">
    <location>
        <begin position="1"/>
        <end position="24"/>
    </location>
</feature>
<evidence type="ECO:0000256" key="5">
    <source>
        <dbReference type="SAM" id="SignalP"/>
    </source>
</evidence>
<evidence type="ECO:0000256" key="1">
    <source>
        <dbReference type="ARBA" id="ARBA00004196"/>
    </source>
</evidence>
<dbReference type="InterPro" id="IPR013766">
    <property type="entry name" value="Thioredoxin_domain"/>
</dbReference>
<evidence type="ECO:0000256" key="3">
    <source>
        <dbReference type="ARBA" id="ARBA00023157"/>
    </source>
</evidence>
<evidence type="ECO:0000256" key="4">
    <source>
        <dbReference type="ARBA" id="ARBA00023284"/>
    </source>
</evidence>
<accession>A0AA90UZG4</accession>
<proteinExistence type="predicted"/>
<dbReference type="PANTHER" id="PTHR42852">
    <property type="entry name" value="THIOL:DISULFIDE INTERCHANGE PROTEIN DSBE"/>
    <property type="match status" value="1"/>
</dbReference>